<dbReference type="PROSITE" id="PS50011">
    <property type="entry name" value="PROTEIN_KINASE_DOM"/>
    <property type="match status" value="1"/>
</dbReference>
<evidence type="ECO:0000256" key="2">
    <source>
        <dbReference type="ARBA" id="ARBA00012513"/>
    </source>
</evidence>
<dbReference type="InterPro" id="IPR011047">
    <property type="entry name" value="Quinoprotein_ADH-like_sf"/>
</dbReference>
<dbReference type="GO" id="GO:0016787">
    <property type="term" value="F:hydrolase activity"/>
    <property type="evidence" value="ECO:0007669"/>
    <property type="project" value="UniProtKB-KW"/>
</dbReference>
<dbReference type="SMART" id="SM00580">
    <property type="entry name" value="PUG"/>
    <property type="match status" value="1"/>
</dbReference>
<dbReference type="FunFam" id="1.10.510.10:FF:000463">
    <property type="entry name" value="Serine/threonine-protein kinase/endoribonuclease IRE1a"/>
    <property type="match status" value="1"/>
</dbReference>
<keyword evidence="18" id="KW-0325">Glycoprotein</keyword>
<dbReference type="Pfam" id="PF00069">
    <property type="entry name" value="Pkinase"/>
    <property type="match status" value="1"/>
</dbReference>
<evidence type="ECO:0000256" key="3">
    <source>
        <dbReference type="ARBA" id="ARBA00022527"/>
    </source>
</evidence>
<evidence type="ECO:0000256" key="24">
    <source>
        <dbReference type="ARBA" id="ARBA00065357"/>
    </source>
</evidence>
<keyword evidence="27" id="KW-1185">Reference proteome</keyword>
<dbReference type="PROSITE" id="PS51392">
    <property type="entry name" value="KEN"/>
    <property type="match status" value="1"/>
</dbReference>
<dbReference type="Proteomes" id="UP000189703">
    <property type="component" value="Unplaced"/>
</dbReference>
<dbReference type="GO" id="GO:0051082">
    <property type="term" value="F:unfolded protein binding"/>
    <property type="evidence" value="ECO:0000318"/>
    <property type="project" value="GO_Central"/>
</dbReference>
<dbReference type="OrthoDB" id="63989at2759"/>
<evidence type="ECO:0000256" key="11">
    <source>
        <dbReference type="ARBA" id="ARBA00022824"/>
    </source>
</evidence>
<dbReference type="AlphaFoldDB" id="A0A1U8AT16"/>
<dbReference type="GO" id="GO:0005524">
    <property type="term" value="F:ATP binding"/>
    <property type="evidence" value="ECO:0007669"/>
    <property type="project" value="UniProtKB-KW"/>
</dbReference>
<dbReference type="GO" id="GO:0008380">
    <property type="term" value="P:RNA splicing"/>
    <property type="evidence" value="ECO:0007669"/>
    <property type="project" value="UniProtKB-KW"/>
</dbReference>
<dbReference type="Gene3D" id="3.30.200.20">
    <property type="entry name" value="Phosphorylase Kinase, domain 1"/>
    <property type="match status" value="1"/>
</dbReference>
<evidence type="ECO:0000256" key="20">
    <source>
        <dbReference type="ARBA" id="ARBA00023230"/>
    </source>
</evidence>
<dbReference type="GO" id="GO:0036498">
    <property type="term" value="P:IRE1-mediated unfolded protein response"/>
    <property type="evidence" value="ECO:0000318"/>
    <property type="project" value="GO_Central"/>
</dbReference>
<dbReference type="PANTHER" id="PTHR13954">
    <property type="entry name" value="IRE1-RELATED"/>
    <property type="match status" value="1"/>
</dbReference>
<dbReference type="FunCoup" id="A0A1U8AT16">
    <property type="interactions" value="1693"/>
</dbReference>
<dbReference type="GO" id="GO:0005783">
    <property type="term" value="C:endoplasmic reticulum"/>
    <property type="evidence" value="ECO:0000318"/>
    <property type="project" value="GO_Central"/>
</dbReference>
<evidence type="ECO:0000256" key="1">
    <source>
        <dbReference type="ARBA" id="ARBA00004115"/>
    </source>
</evidence>
<dbReference type="InterPro" id="IPR018391">
    <property type="entry name" value="PQQ_b-propeller_rpt"/>
</dbReference>
<evidence type="ECO:0000256" key="10">
    <source>
        <dbReference type="ARBA" id="ARBA00022801"/>
    </source>
</evidence>
<evidence type="ECO:0000256" key="13">
    <source>
        <dbReference type="ARBA" id="ARBA00022989"/>
    </source>
</evidence>
<reference evidence="28" key="1">
    <citation type="submission" date="2025-08" db="UniProtKB">
        <authorList>
            <consortium name="RefSeq"/>
        </authorList>
    </citation>
    <scope>IDENTIFICATION</scope>
</reference>
<evidence type="ECO:0000256" key="12">
    <source>
        <dbReference type="ARBA" id="ARBA00022840"/>
    </source>
</evidence>
<dbReference type="InterPro" id="IPR045133">
    <property type="entry name" value="IRE1/2-like"/>
</dbReference>
<dbReference type="GO" id="GO:0006397">
    <property type="term" value="P:mRNA processing"/>
    <property type="evidence" value="ECO:0007669"/>
    <property type="project" value="UniProtKB-KW"/>
</dbReference>
<dbReference type="EC" id="2.7.11.1" evidence="2"/>
<dbReference type="eggNOG" id="KOG1027">
    <property type="taxonomic scope" value="Eukaryota"/>
</dbReference>
<keyword evidence="16" id="KW-1015">Disulfide bond</keyword>
<evidence type="ECO:0000256" key="7">
    <source>
        <dbReference type="ARBA" id="ARBA00022729"/>
    </source>
</evidence>
<dbReference type="SMART" id="SM00564">
    <property type="entry name" value="PQQ"/>
    <property type="match status" value="2"/>
</dbReference>
<evidence type="ECO:0000256" key="17">
    <source>
        <dbReference type="ARBA" id="ARBA00023163"/>
    </source>
</evidence>
<evidence type="ECO:0000256" key="6">
    <source>
        <dbReference type="ARBA" id="ARBA00022692"/>
    </source>
</evidence>
<evidence type="ECO:0000256" key="21">
    <source>
        <dbReference type="ARBA" id="ARBA00023268"/>
    </source>
</evidence>
<dbReference type="PROSITE" id="PS00108">
    <property type="entry name" value="PROTEIN_KINASE_ST"/>
    <property type="match status" value="1"/>
</dbReference>
<evidence type="ECO:0000256" key="19">
    <source>
        <dbReference type="ARBA" id="ARBA00023187"/>
    </source>
</evidence>
<comment type="catalytic activity">
    <reaction evidence="22">
        <text>L-threonyl-[protein] + ATP = O-phospho-L-threonyl-[protein] + ADP + H(+)</text>
        <dbReference type="Rhea" id="RHEA:46608"/>
        <dbReference type="Rhea" id="RHEA-COMP:11060"/>
        <dbReference type="Rhea" id="RHEA-COMP:11605"/>
        <dbReference type="ChEBI" id="CHEBI:15378"/>
        <dbReference type="ChEBI" id="CHEBI:30013"/>
        <dbReference type="ChEBI" id="CHEBI:30616"/>
        <dbReference type="ChEBI" id="CHEBI:61977"/>
        <dbReference type="ChEBI" id="CHEBI:456216"/>
        <dbReference type="EC" id="2.7.11.1"/>
    </reaction>
</comment>
<dbReference type="GO" id="GO:0004674">
    <property type="term" value="F:protein serine/threonine kinase activity"/>
    <property type="evidence" value="ECO:0000318"/>
    <property type="project" value="GO_Central"/>
</dbReference>
<evidence type="ECO:0000256" key="15">
    <source>
        <dbReference type="ARBA" id="ARBA00023136"/>
    </source>
</evidence>
<dbReference type="RefSeq" id="XP_010266239.1">
    <property type="nucleotide sequence ID" value="XM_010267937.2"/>
</dbReference>
<keyword evidence="13" id="KW-1133">Transmembrane helix</keyword>
<dbReference type="InterPro" id="IPR008271">
    <property type="entry name" value="Ser/Thr_kinase_AS"/>
</dbReference>
<dbReference type="Gene3D" id="1.20.1440.180">
    <property type="entry name" value="KEN domain"/>
    <property type="match status" value="1"/>
</dbReference>
<keyword evidence="10" id="KW-0378">Hydrolase</keyword>
<feature type="region of interest" description="Disordered" evidence="25">
    <location>
        <begin position="446"/>
        <end position="473"/>
    </location>
</feature>
<dbReference type="FunFam" id="3.30.200.20:FF:000077">
    <property type="entry name" value="Putative Serine/threonine-protein kinase/endoribonuclease IRE1"/>
    <property type="match status" value="1"/>
</dbReference>
<feature type="chain" id="PRO_5043792097" description="non-specific serine/threonine protein kinase" evidence="26">
    <location>
        <begin position="21"/>
        <end position="918"/>
    </location>
</feature>
<sequence>MKPYLLFLLWFLLIITGFSASIGDSSISKPSGPPVSNLKGNITISETTDPLISNLVLNGNLNLEPFQSSDSPEGRTLLSLPPSEDAKELFATMDGMIHLVDIKSRKVLWSIDLGQRLFTYGMGKDISSDVKDDWEFYVHRSFSKQRLEEILKVTPQFLENGAVLVGSKTTIVYVLDVKTGQILDKVGSPMLGVPVDDEQHPLSKKDIDAAEVLLITRTGYEFMSHAIKSNEALWLIASSIIEAGQVKVNIVPNLELFEVDHKDRAMASLLTDADYTDKLNAVELSTPSRTHYEHRIHTLPEGEMLSLLLSLSQLLGVSFQSKVLSLPSHPPDRTLPLPAASHNPLQHMFDKVSEAQKVRNQETISSLTFESLRSIHYTDKATIGLVLCVVGIGLLFFLYRHTLAVTNESKLGKQSNEFEGQIVVPKRKKARKSGHNKNTANIMKSNRHMSSESEDQEIDGHLHSGRNENPLLNLMEPVDSGRSGRRIGKLLVSNVEIAKGSNGTVVFEGVCYGRPVAIKRLLLSHHDVAFKEIQNLTESDSHPNIVRLYRYESDDNFVYLALERCTCSLSDLIQMYSDFSPNQLLIKDKAADPGNQYHIQLHSLNGLKNDVELWKGNGYPSSQLLKLMRDIVSGLAHLHELGIIHRDLKPQNVLIIKERFLYAKLSDMGISKRLPTNMSSLGHQVTGCGSSGWQAPEQLLHRRQTRAVDLFSLGCVLFYCVSGGRHPFGDHLERDINIVKNRVDLFPVEHIPEAMDLFSHLLDFEPELRPKALEVLHHPVFWDSEMRLFFLRDTSDRVELEDRANESDLLKALESIAPVALNGKWDDKMEAAFIRNIGHYRRYKFDSIRDLLRVIRNKLNHYRELPKEIQEILGPIPEGFDGYFSARFPKLLIEVYKVVHRYCREEECFSKYFKSSVV</sequence>
<dbReference type="InterPro" id="IPR011009">
    <property type="entry name" value="Kinase-like_dom_sf"/>
</dbReference>
<organism evidence="27 28">
    <name type="scientific">Nelumbo nucifera</name>
    <name type="common">Sacred lotus</name>
    <dbReference type="NCBI Taxonomy" id="4432"/>
    <lineage>
        <taxon>Eukaryota</taxon>
        <taxon>Viridiplantae</taxon>
        <taxon>Streptophyta</taxon>
        <taxon>Embryophyta</taxon>
        <taxon>Tracheophyta</taxon>
        <taxon>Spermatophyta</taxon>
        <taxon>Magnoliopsida</taxon>
        <taxon>Proteales</taxon>
        <taxon>Nelumbonaceae</taxon>
        <taxon>Nelumbo</taxon>
    </lineage>
</organism>
<dbReference type="InterPro" id="IPR038357">
    <property type="entry name" value="KEN_sf"/>
</dbReference>
<evidence type="ECO:0000256" key="18">
    <source>
        <dbReference type="ARBA" id="ARBA00023180"/>
    </source>
</evidence>
<keyword evidence="21" id="KW-0511">Multifunctional enzyme</keyword>
<dbReference type="GO" id="GO:0004521">
    <property type="term" value="F:RNA endonuclease activity"/>
    <property type="evidence" value="ECO:0000318"/>
    <property type="project" value="GO_Central"/>
</dbReference>
<dbReference type="InterPro" id="IPR010513">
    <property type="entry name" value="KEN_dom"/>
</dbReference>
<keyword evidence="17" id="KW-0804">Transcription</keyword>
<evidence type="ECO:0000256" key="16">
    <source>
        <dbReference type="ARBA" id="ARBA00023157"/>
    </source>
</evidence>
<keyword evidence="6" id="KW-0812">Transmembrane</keyword>
<dbReference type="GO" id="GO:0005789">
    <property type="term" value="C:endoplasmic reticulum membrane"/>
    <property type="evidence" value="ECO:0007669"/>
    <property type="project" value="UniProtKB-SubCell"/>
</dbReference>
<protein>
    <recommendedName>
        <fullName evidence="2">non-specific serine/threonine protein kinase</fullName>
        <ecNumber evidence="2">2.7.11.1</ecNumber>
    </recommendedName>
</protein>
<dbReference type="FunFam" id="1.20.1440.180:FF:000002">
    <property type="entry name" value="Serine/threonine-protein kinase/endoribonuclease IRE1"/>
    <property type="match status" value="1"/>
</dbReference>
<feature type="signal peptide" evidence="26">
    <location>
        <begin position="1"/>
        <end position="20"/>
    </location>
</feature>
<evidence type="ECO:0000313" key="27">
    <source>
        <dbReference type="Proteomes" id="UP000189703"/>
    </source>
</evidence>
<dbReference type="SUPFAM" id="SSF50998">
    <property type="entry name" value="Quinoprotein alcohol dehydrogenase-like"/>
    <property type="match status" value="1"/>
</dbReference>
<dbReference type="KEGG" id="nnu:104603792"/>
<evidence type="ECO:0000256" key="5">
    <source>
        <dbReference type="ARBA" id="ARBA00022679"/>
    </source>
</evidence>
<dbReference type="InterPro" id="IPR000719">
    <property type="entry name" value="Prot_kinase_dom"/>
</dbReference>
<evidence type="ECO:0000256" key="23">
    <source>
        <dbReference type="ARBA" id="ARBA00048679"/>
    </source>
</evidence>
<keyword evidence="12" id="KW-0067">ATP-binding</keyword>
<keyword evidence="11" id="KW-0256">Endoplasmic reticulum</keyword>
<evidence type="ECO:0000256" key="8">
    <source>
        <dbReference type="ARBA" id="ARBA00022741"/>
    </source>
</evidence>
<keyword evidence="3" id="KW-0723">Serine/threonine-protein kinase</keyword>
<comment type="subunit">
    <text evidence="24">Homodimer; disulfide-linked. Dimer formation is driven by hydrophobic interactions within the N-terminal luminal domains and stabilized by disulfide bridges.</text>
</comment>
<dbReference type="GO" id="GO:0070059">
    <property type="term" value="P:intrinsic apoptotic signaling pathway in response to endoplasmic reticulum stress"/>
    <property type="evidence" value="ECO:0000318"/>
    <property type="project" value="GO_Central"/>
</dbReference>
<gene>
    <name evidence="28" type="primary">LOC104603792</name>
</gene>
<comment type="subcellular location">
    <subcellularLocation>
        <location evidence="1">Endoplasmic reticulum membrane</location>
        <topology evidence="1">Single-pass type I membrane protein</topology>
    </subcellularLocation>
</comment>
<keyword evidence="5" id="KW-0808">Transferase</keyword>
<evidence type="ECO:0000313" key="28">
    <source>
        <dbReference type="RefSeq" id="XP_010266239.1"/>
    </source>
</evidence>
<keyword evidence="9 28" id="KW-0418">Kinase</keyword>
<keyword evidence="8" id="KW-0547">Nucleotide-binding</keyword>
<evidence type="ECO:0000256" key="4">
    <source>
        <dbReference type="ARBA" id="ARBA00022664"/>
    </source>
</evidence>
<dbReference type="GeneID" id="104603792"/>
<keyword evidence="19" id="KW-0508">mRNA splicing</keyword>
<keyword evidence="4" id="KW-0507">mRNA processing</keyword>
<dbReference type="PANTHER" id="PTHR13954:SF6">
    <property type="entry name" value="NON-SPECIFIC SERINE_THREONINE PROTEIN KINASE"/>
    <property type="match status" value="1"/>
</dbReference>
<dbReference type="Pfam" id="PF06479">
    <property type="entry name" value="Ribonuc_2-5A"/>
    <property type="match status" value="1"/>
</dbReference>
<evidence type="ECO:0000256" key="14">
    <source>
        <dbReference type="ARBA" id="ARBA00023015"/>
    </source>
</evidence>
<evidence type="ECO:0000256" key="25">
    <source>
        <dbReference type="SAM" id="MobiDB-lite"/>
    </source>
</evidence>
<dbReference type="CDD" id="cd10422">
    <property type="entry name" value="RNase_Ire1"/>
    <property type="match status" value="1"/>
</dbReference>
<keyword evidence="7 26" id="KW-0732">Signal</keyword>
<dbReference type="Gene3D" id="1.10.510.10">
    <property type="entry name" value="Transferase(Phosphotransferase) domain 1"/>
    <property type="match status" value="1"/>
</dbReference>
<evidence type="ECO:0000256" key="26">
    <source>
        <dbReference type="SAM" id="SignalP"/>
    </source>
</evidence>
<dbReference type="SMART" id="SM00220">
    <property type="entry name" value="S_TKc"/>
    <property type="match status" value="1"/>
</dbReference>
<dbReference type="OMA" id="KESSFCA"/>
<dbReference type="STRING" id="4432.A0A1U8AT16"/>
<evidence type="ECO:0000256" key="9">
    <source>
        <dbReference type="ARBA" id="ARBA00022777"/>
    </source>
</evidence>
<dbReference type="SUPFAM" id="SSF56112">
    <property type="entry name" value="Protein kinase-like (PK-like)"/>
    <property type="match status" value="1"/>
</dbReference>
<keyword evidence="15" id="KW-0472">Membrane</keyword>
<comment type="catalytic activity">
    <reaction evidence="23">
        <text>L-seryl-[protein] + ATP = O-phospho-L-seryl-[protein] + ADP + H(+)</text>
        <dbReference type="Rhea" id="RHEA:17989"/>
        <dbReference type="Rhea" id="RHEA-COMP:9863"/>
        <dbReference type="Rhea" id="RHEA-COMP:11604"/>
        <dbReference type="ChEBI" id="CHEBI:15378"/>
        <dbReference type="ChEBI" id="CHEBI:29999"/>
        <dbReference type="ChEBI" id="CHEBI:30616"/>
        <dbReference type="ChEBI" id="CHEBI:83421"/>
        <dbReference type="ChEBI" id="CHEBI:456216"/>
        <dbReference type="EC" id="2.7.11.1"/>
    </reaction>
</comment>
<proteinExistence type="predicted"/>
<keyword evidence="14" id="KW-0805">Transcription regulation</keyword>
<keyword evidence="20" id="KW-0834">Unfolded protein response</keyword>
<evidence type="ECO:0000256" key="22">
    <source>
        <dbReference type="ARBA" id="ARBA00047899"/>
    </source>
</evidence>
<accession>A0A1U8AT16</accession>
<name>A0A1U8AT16_NELNU</name>